<comment type="caution">
    <text evidence="1">The sequence shown here is derived from an EMBL/GenBank/DDBJ whole genome shotgun (WGS) entry which is preliminary data.</text>
</comment>
<evidence type="ECO:0000313" key="2">
    <source>
        <dbReference type="Proteomes" id="UP000319142"/>
    </source>
</evidence>
<gene>
    <name evidence="1" type="ORF">FHK81_15980</name>
</gene>
<dbReference type="SUPFAM" id="SSF53756">
    <property type="entry name" value="UDP-Glycosyltransferase/glycogen phosphorylase"/>
    <property type="match status" value="1"/>
</dbReference>
<proteinExistence type="predicted"/>
<reference evidence="1 2" key="1">
    <citation type="submission" date="2019-07" db="EMBL/GenBank/DDBJ databases">
        <title>The pathways for chlorine oxyanion respiration interact through the shared metabolite chlorate.</title>
        <authorList>
            <person name="Barnum T.P."/>
            <person name="Cheng Y."/>
            <person name="Hill K.A."/>
            <person name="Lucas L.N."/>
            <person name="Carlson H.K."/>
            <person name="Coates J.D."/>
        </authorList>
    </citation>
    <scope>NUCLEOTIDE SEQUENCE [LARGE SCALE GENOMIC DNA]</scope>
    <source>
        <strain evidence="1">UCB</strain>
    </source>
</reference>
<accession>A0A558B393</accession>
<dbReference type="Gene3D" id="3.40.50.2000">
    <property type="entry name" value="Glycogen Phosphorylase B"/>
    <property type="match status" value="1"/>
</dbReference>
<evidence type="ECO:0000313" key="1">
    <source>
        <dbReference type="EMBL" id="TVT30977.1"/>
    </source>
</evidence>
<dbReference type="Proteomes" id="UP000319142">
    <property type="component" value="Unassembled WGS sequence"/>
</dbReference>
<dbReference type="Pfam" id="PF13692">
    <property type="entry name" value="Glyco_trans_1_4"/>
    <property type="match status" value="1"/>
</dbReference>
<protein>
    <submittedName>
        <fullName evidence="1">Glycosyltransferase family 4 protein</fullName>
    </submittedName>
</protein>
<name>A0A558B393_9GAMM</name>
<sequence>MTAHFSGGAQVHIVHQNQNPSTDFFIRPFFSGSGEDVRFHTFTDVPEPADLVGATIVFVRYVPSAWKAILKRHPAQRVVFFMDDDLFDWRAFRGMPWHYQRKLFRLAWRHQRWLREIGAELWVSSPWLAQKYAAWNPSVLESQNPHGDAAEFIDPAMKTIFYHGSASHRGELEWLVPVVEQVLAARSGVCFELIGDRKVRDRFAHLPGVQVVHPMSWPAYKAFIQRPGRTIGLAPLLDTPFNAARAPTKFFDITAAGAVGIYADSPVYRRLVEHGRNGFLLPMSSQAAWAEAVLELLERPEKRKTLFTMEDHCGG</sequence>
<keyword evidence="1" id="KW-0808">Transferase</keyword>
<dbReference type="EMBL" id="VMRX01000050">
    <property type="protein sequence ID" value="TVT30977.1"/>
    <property type="molecule type" value="Genomic_DNA"/>
</dbReference>
<dbReference type="AlphaFoldDB" id="A0A558B393"/>
<dbReference type="GO" id="GO:0016740">
    <property type="term" value="F:transferase activity"/>
    <property type="evidence" value="ECO:0007669"/>
    <property type="project" value="UniProtKB-KW"/>
</dbReference>
<organism evidence="1 2">
    <name type="scientific">Marinobacter vinifirmus</name>
    <dbReference type="NCBI Taxonomy" id="355591"/>
    <lineage>
        <taxon>Bacteria</taxon>
        <taxon>Pseudomonadati</taxon>
        <taxon>Pseudomonadota</taxon>
        <taxon>Gammaproteobacteria</taxon>
        <taxon>Pseudomonadales</taxon>
        <taxon>Marinobacteraceae</taxon>
        <taxon>Marinobacter</taxon>
    </lineage>
</organism>